<keyword evidence="4" id="KW-0175">Coiled coil</keyword>
<dbReference type="PROSITE" id="PS50082">
    <property type="entry name" value="WD_REPEATS_2"/>
    <property type="match status" value="6"/>
</dbReference>
<reference evidence="5" key="1">
    <citation type="submission" date="2020-12" db="EMBL/GenBank/DDBJ databases">
        <authorList>
            <person name="Iha C."/>
        </authorList>
    </citation>
    <scope>NUCLEOTIDE SEQUENCE</scope>
</reference>
<keyword evidence="6" id="KW-1185">Reference proteome</keyword>
<accession>A0A8S1J628</accession>
<feature type="repeat" description="WD" evidence="3">
    <location>
        <begin position="360"/>
        <end position="392"/>
    </location>
</feature>
<proteinExistence type="predicted"/>
<dbReference type="OrthoDB" id="674604at2759"/>
<feature type="repeat" description="WD" evidence="3">
    <location>
        <begin position="317"/>
        <end position="347"/>
    </location>
</feature>
<dbReference type="PROSITE" id="PS50294">
    <property type="entry name" value="WD_REPEATS_REGION"/>
    <property type="match status" value="4"/>
</dbReference>
<comment type="caution">
    <text evidence="5">The sequence shown here is derived from an EMBL/GenBank/DDBJ whole genome shotgun (WGS) entry which is preliminary data.</text>
</comment>
<dbReference type="PANTHER" id="PTHR19849">
    <property type="entry name" value="PHOSPHOLIPASE A-2-ACTIVATING PROTEIN"/>
    <property type="match status" value="1"/>
</dbReference>
<dbReference type="GO" id="GO:0043161">
    <property type="term" value="P:proteasome-mediated ubiquitin-dependent protein catabolic process"/>
    <property type="evidence" value="ECO:0007669"/>
    <property type="project" value="TreeGrafter"/>
</dbReference>
<evidence type="ECO:0000256" key="3">
    <source>
        <dbReference type="PROSITE-ProRule" id="PRU00221"/>
    </source>
</evidence>
<organism evidence="5 6">
    <name type="scientific">Ostreobium quekettii</name>
    <dbReference type="NCBI Taxonomy" id="121088"/>
    <lineage>
        <taxon>Eukaryota</taxon>
        <taxon>Viridiplantae</taxon>
        <taxon>Chlorophyta</taxon>
        <taxon>core chlorophytes</taxon>
        <taxon>Ulvophyceae</taxon>
        <taxon>TCBD clade</taxon>
        <taxon>Bryopsidales</taxon>
        <taxon>Ostreobineae</taxon>
        <taxon>Ostreobiaceae</taxon>
        <taxon>Ostreobium</taxon>
    </lineage>
</organism>
<dbReference type="Pfam" id="PF00400">
    <property type="entry name" value="WD40"/>
    <property type="match status" value="7"/>
</dbReference>
<feature type="repeat" description="WD" evidence="3">
    <location>
        <begin position="277"/>
        <end position="316"/>
    </location>
</feature>
<dbReference type="CDD" id="cd00200">
    <property type="entry name" value="WD40"/>
    <property type="match status" value="1"/>
</dbReference>
<evidence type="ECO:0000313" key="6">
    <source>
        <dbReference type="Proteomes" id="UP000708148"/>
    </source>
</evidence>
<dbReference type="InterPro" id="IPR020472">
    <property type="entry name" value="WD40_PAC1"/>
</dbReference>
<evidence type="ECO:0000313" key="5">
    <source>
        <dbReference type="EMBL" id="CAD7701319.1"/>
    </source>
</evidence>
<dbReference type="GO" id="GO:0005737">
    <property type="term" value="C:cytoplasm"/>
    <property type="evidence" value="ECO:0007669"/>
    <property type="project" value="TreeGrafter"/>
</dbReference>
<dbReference type="AlphaFoldDB" id="A0A8S1J628"/>
<dbReference type="GO" id="GO:0005634">
    <property type="term" value="C:nucleus"/>
    <property type="evidence" value="ECO:0007669"/>
    <property type="project" value="TreeGrafter"/>
</dbReference>
<dbReference type="SMART" id="SM00320">
    <property type="entry name" value="WD40"/>
    <property type="match status" value="7"/>
</dbReference>
<dbReference type="PANTHER" id="PTHR19849:SF1">
    <property type="entry name" value="F-BOX_WD REPEAT-CONTAINING PROTEIN 7"/>
    <property type="match status" value="1"/>
</dbReference>
<dbReference type="EMBL" id="CAJHUC010001495">
    <property type="protein sequence ID" value="CAD7701319.1"/>
    <property type="molecule type" value="Genomic_DNA"/>
</dbReference>
<feature type="repeat" description="WD" evidence="3">
    <location>
        <begin position="237"/>
        <end position="276"/>
    </location>
</feature>
<evidence type="ECO:0000256" key="2">
    <source>
        <dbReference type="ARBA" id="ARBA00022737"/>
    </source>
</evidence>
<feature type="repeat" description="WD" evidence="3">
    <location>
        <begin position="507"/>
        <end position="526"/>
    </location>
</feature>
<feature type="coiled-coil region" evidence="4">
    <location>
        <begin position="48"/>
        <end position="106"/>
    </location>
</feature>
<dbReference type="InterPro" id="IPR001680">
    <property type="entry name" value="WD40_rpt"/>
</dbReference>
<sequence>MQLSRVCESECGFFNRGKELAMDLALNFLVSGALDIVASEAVAEVLEAAGQEDILEKVSTQLKKQEEALNALREKDLYTAMQYFRLAVTEEDANESKEDYKKAEEYAMKAFTVVPDPMQKVEATKIAIASAYFSRVRCDPSSETARQGLQRASQHLTRLLDEKKMKKVMRPRTDTWVEYMTTSRKHKERAASVGAIIKGFLELPRMGVTEEFVRIPDDQRSLAHILAEMAFDKEAEMKGHSGPVECLATVKGWLFSGSQDHSVRVWSMATWDCEATLENHTAGVRSLVATDDWLFSGCDDGSILVWRIGSWEKETALSGHKACVASMVAVEDSLISGSADATVRVWKTGRGWWKRHPQVIKSHQECVTAVSASQKYLFSASEDRTARVWRISAMTMPGYWKCCQTLKGHDGHVTALAATRELLFTGSSDKAIRVWKMCEKRIMSNTWECVKVLKDSAGSVTSLAVHEHYLISAFDDNSIMVWTIGTWECCRVREKQHRRVGALLVLGDRVVSGSDDKRVRVWKATP</sequence>
<protein>
    <submittedName>
        <fullName evidence="5">Uncharacterized protein</fullName>
    </submittedName>
</protein>
<feature type="repeat" description="WD" evidence="3">
    <location>
        <begin position="406"/>
        <end position="445"/>
    </location>
</feature>
<dbReference type="Proteomes" id="UP000708148">
    <property type="component" value="Unassembled WGS sequence"/>
</dbReference>
<gene>
    <name evidence="5" type="ORF">OSTQU699_LOCUS6678</name>
</gene>
<keyword evidence="2" id="KW-0677">Repeat</keyword>
<name>A0A8S1J628_9CHLO</name>
<dbReference type="SUPFAM" id="SSF50978">
    <property type="entry name" value="WD40 repeat-like"/>
    <property type="match status" value="1"/>
</dbReference>
<dbReference type="GO" id="GO:0043130">
    <property type="term" value="F:ubiquitin binding"/>
    <property type="evidence" value="ECO:0007669"/>
    <property type="project" value="TreeGrafter"/>
</dbReference>
<dbReference type="GO" id="GO:0010992">
    <property type="term" value="P:ubiquitin recycling"/>
    <property type="evidence" value="ECO:0007669"/>
    <property type="project" value="TreeGrafter"/>
</dbReference>
<dbReference type="PRINTS" id="PR00320">
    <property type="entry name" value="GPROTEINBRPT"/>
</dbReference>
<dbReference type="InterPro" id="IPR015943">
    <property type="entry name" value="WD40/YVTN_repeat-like_dom_sf"/>
</dbReference>
<evidence type="ECO:0000256" key="4">
    <source>
        <dbReference type="SAM" id="Coils"/>
    </source>
</evidence>
<keyword evidence="1 3" id="KW-0853">WD repeat</keyword>
<evidence type="ECO:0000256" key="1">
    <source>
        <dbReference type="ARBA" id="ARBA00022574"/>
    </source>
</evidence>
<dbReference type="Gene3D" id="2.130.10.10">
    <property type="entry name" value="YVTN repeat-like/Quinoprotein amine dehydrogenase"/>
    <property type="match status" value="2"/>
</dbReference>
<dbReference type="InterPro" id="IPR036322">
    <property type="entry name" value="WD40_repeat_dom_sf"/>
</dbReference>